<dbReference type="AlphaFoldDB" id="A0A098Q3D0"/>
<name>A0A098Q3D0_9XANT</name>
<dbReference type="Proteomes" id="UP000028012">
    <property type="component" value="Unassembled WGS sequence"/>
</dbReference>
<dbReference type="Gene3D" id="2.60.120.10">
    <property type="entry name" value="Jelly Rolls"/>
    <property type="match status" value="1"/>
</dbReference>
<evidence type="ECO:0000256" key="1">
    <source>
        <dbReference type="SAM" id="MobiDB-lite"/>
    </source>
</evidence>
<dbReference type="STRING" id="325777.GW15_0202660"/>
<protein>
    <submittedName>
        <fullName evidence="2">Uncharacterized protein</fullName>
    </submittedName>
</protein>
<dbReference type="EMBL" id="JPHD02000025">
    <property type="protein sequence ID" value="KGE53373.1"/>
    <property type="molecule type" value="Genomic_DNA"/>
</dbReference>
<organism evidence="2 3">
    <name type="scientific">Xanthomonas axonopodis pv. vasculorum</name>
    <dbReference type="NCBI Taxonomy" id="325777"/>
    <lineage>
        <taxon>Bacteria</taxon>
        <taxon>Pseudomonadati</taxon>
        <taxon>Pseudomonadota</taxon>
        <taxon>Gammaproteobacteria</taxon>
        <taxon>Lysobacterales</taxon>
        <taxon>Lysobacteraceae</taxon>
        <taxon>Xanthomonas</taxon>
    </lineage>
</organism>
<feature type="region of interest" description="Disordered" evidence="1">
    <location>
        <begin position="1"/>
        <end position="23"/>
    </location>
</feature>
<dbReference type="CDD" id="cd07009">
    <property type="entry name" value="cupin_BLL0285-like"/>
    <property type="match status" value="1"/>
</dbReference>
<dbReference type="InterPro" id="IPR014710">
    <property type="entry name" value="RmlC-like_jellyroll"/>
</dbReference>
<dbReference type="RefSeq" id="WP_042821201.1">
    <property type="nucleotide sequence ID" value="NZ_CP053649.1"/>
</dbReference>
<proteinExistence type="predicted"/>
<dbReference type="InterPro" id="IPR011051">
    <property type="entry name" value="RmlC_Cupin_sf"/>
</dbReference>
<evidence type="ECO:0000313" key="2">
    <source>
        <dbReference type="EMBL" id="KGE53373.1"/>
    </source>
</evidence>
<feature type="region of interest" description="Disordered" evidence="1">
    <location>
        <begin position="117"/>
        <end position="143"/>
    </location>
</feature>
<reference evidence="2 3" key="1">
    <citation type="submission" date="2014-09" db="EMBL/GenBank/DDBJ databases">
        <title>A draft genome sequence for Xanthomonas axonopodis pv. vasculorum NCPPB 900.</title>
        <authorList>
            <person name="Harrison J."/>
            <person name="Studholme D.J."/>
        </authorList>
    </citation>
    <scope>NUCLEOTIDE SEQUENCE [LARGE SCALE GENOMIC DNA]</scope>
    <source>
        <strain evidence="2 3">NCPPB 900</strain>
    </source>
</reference>
<gene>
    <name evidence="2" type="ORF">GW15_0202660</name>
</gene>
<accession>A0A098Q3D0</accession>
<dbReference type="GeneID" id="58001525"/>
<dbReference type="SUPFAM" id="SSF51182">
    <property type="entry name" value="RmlC-like cupins"/>
    <property type="match status" value="1"/>
</dbReference>
<dbReference type="HOGENOM" id="CLU_111164_1_0_6"/>
<sequence>MSPTTLPTHLLPSQIPLQSDGNDPALPPSLPFLHLWTGPDGNSCLNVSQLPGFGRKSVGGGAAPQWLRPFPGEVLGIQFAVLPVGWVGDWHESPHPQWVIPLRGRWFIETGDGTRVEMGPGDIHFGQDQGTRDQRGHRSGQLGDEPCLQMMVQFAQSPGAATAHPFGHPAPR</sequence>
<dbReference type="eggNOG" id="COG1917">
    <property type="taxonomic scope" value="Bacteria"/>
</dbReference>
<evidence type="ECO:0000313" key="3">
    <source>
        <dbReference type="Proteomes" id="UP000028012"/>
    </source>
</evidence>
<comment type="caution">
    <text evidence="2">The sequence shown here is derived from an EMBL/GenBank/DDBJ whole genome shotgun (WGS) entry which is preliminary data.</text>
</comment>